<comment type="caution">
    <text evidence="1">The sequence shown here is derived from an EMBL/GenBank/DDBJ whole genome shotgun (WGS) entry which is preliminary data.</text>
</comment>
<dbReference type="Proteomes" id="UP001524569">
    <property type="component" value="Unassembled WGS sequence"/>
</dbReference>
<gene>
    <name evidence="1" type="ORF">NP603_16115</name>
</gene>
<organism evidence="1 2">
    <name type="scientific">Methylomonas aurea</name>
    <dbReference type="NCBI Taxonomy" id="2952224"/>
    <lineage>
        <taxon>Bacteria</taxon>
        <taxon>Pseudomonadati</taxon>
        <taxon>Pseudomonadota</taxon>
        <taxon>Gammaproteobacteria</taxon>
        <taxon>Methylococcales</taxon>
        <taxon>Methylococcaceae</taxon>
        <taxon>Methylomonas</taxon>
    </lineage>
</organism>
<proteinExistence type="predicted"/>
<accession>A0ABT1UK81</accession>
<dbReference type="EMBL" id="JANIBM010000026">
    <property type="protein sequence ID" value="MCQ8182647.1"/>
    <property type="molecule type" value="Genomic_DNA"/>
</dbReference>
<sequence length="93" mass="10513">MELCITEIVDDGYSIDKEVVWLKCRTSSNNMVAFWGELGGPNRNIGSLRHQQLPVYLEISAPEDCIPTPWEKSEFNLSLSVPSNVGIYIDPER</sequence>
<evidence type="ECO:0000313" key="1">
    <source>
        <dbReference type="EMBL" id="MCQ8182647.1"/>
    </source>
</evidence>
<reference evidence="1 2" key="1">
    <citation type="submission" date="2022-07" db="EMBL/GenBank/DDBJ databases">
        <title>Methylomonas rivi sp. nov., Methylomonas rosea sp. nov., Methylomonas aureus sp. nov. and Methylomonas subterranea sp. nov., four novel methanotrophs isolated from a freshwater creek and the deep terrestrial subsurface.</title>
        <authorList>
            <person name="Abin C."/>
            <person name="Sankaranarayanan K."/>
            <person name="Garner C."/>
            <person name="Sindelar R."/>
            <person name="Kotary K."/>
            <person name="Garner R."/>
            <person name="Barclay S."/>
            <person name="Lawson P."/>
            <person name="Krumholz L."/>
        </authorList>
    </citation>
    <scope>NUCLEOTIDE SEQUENCE [LARGE SCALE GENOMIC DNA]</scope>
    <source>
        <strain evidence="1 2">SURF-1</strain>
    </source>
</reference>
<evidence type="ECO:0000313" key="2">
    <source>
        <dbReference type="Proteomes" id="UP001524569"/>
    </source>
</evidence>
<name>A0ABT1UK81_9GAMM</name>
<protein>
    <submittedName>
        <fullName evidence="1">Uncharacterized protein</fullName>
    </submittedName>
</protein>
<keyword evidence="2" id="KW-1185">Reference proteome</keyword>
<dbReference type="RefSeq" id="WP_256611973.1">
    <property type="nucleotide sequence ID" value="NZ_JANIBM010000026.1"/>
</dbReference>